<organism evidence="2 3">
    <name type="scientific">Stichopus japonicus</name>
    <name type="common">Sea cucumber</name>
    <dbReference type="NCBI Taxonomy" id="307972"/>
    <lineage>
        <taxon>Eukaryota</taxon>
        <taxon>Metazoa</taxon>
        <taxon>Echinodermata</taxon>
        <taxon>Eleutherozoa</taxon>
        <taxon>Echinozoa</taxon>
        <taxon>Holothuroidea</taxon>
        <taxon>Aspidochirotacea</taxon>
        <taxon>Aspidochirotida</taxon>
        <taxon>Stichopodidae</taxon>
        <taxon>Apostichopus</taxon>
    </lineage>
</organism>
<proteinExistence type="predicted"/>
<evidence type="ECO:0000313" key="2">
    <source>
        <dbReference type="EMBL" id="PIK49570.1"/>
    </source>
</evidence>
<protein>
    <submittedName>
        <fullName evidence="2">Uncharacterized protein</fullName>
    </submittedName>
</protein>
<accession>A0A2G8KNP4</accession>
<dbReference type="Proteomes" id="UP000230750">
    <property type="component" value="Unassembled WGS sequence"/>
</dbReference>
<dbReference type="EMBL" id="MRZV01000459">
    <property type="protein sequence ID" value="PIK49570.1"/>
    <property type="molecule type" value="Genomic_DNA"/>
</dbReference>
<reference evidence="2 3" key="1">
    <citation type="journal article" date="2017" name="PLoS Biol.">
        <title>The sea cucumber genome provides insights into morphological evolution and visceral regeneration.</title>
        <authorList>
            <person name="Zhang X."/>
            <person name="Sun L."/>
            <person name="Yuan J."/>
            <person name="Sun Y."/>
            <person name="Gao Y."/>
            <person name="Zhang L."/>
            <person name="Li S."/>
            <person name="Dai H."/>
            <person name="Hamel J.F."/>
            <person name="Liu C."/>
            <person name="Yu Y."/>
            <person name="Liu S."/>
            <person name="Lin W."/>
            <person name="Guo K."/>
            <person name="Jin S."/>
            <person name="Xu P."/>
            <person name="Storey K.B."/>
            <person name="Huan P."/>
            <person name="Zhang T."/>
            <person name="Zhou Y."/>
            <person name="Zhang J."/>
            <person name="Lin C."/>
            <person name="Li X."/>
            <person name="Xing L."/>
            <person name="Huo D."/>
            <person name="Sun M."/>
            <person name="Wang L."/>
            <person name="Mercier A."/>
            <person name="Li F."/>
            <person name="Yang H."/>
            <person name="Xiang J."/>
        </authorList>
    </citation>
    <scope>NUCLEOTIDE SEQUENCE [LARGE SCALE GENOMIC DNA]</scope>
    <source>
        <strain evidence="2">Shaxun</strain>
        <tissue evidence="2">Muscle</tissue>
    </source>
</reference>
<feature type="compositionally biased region" description="Basic residues" evidence="1">
    <location>
        <begin position="11"/>
        <end position="21"/>
    </location>
</feature>
<feature type="compositionally biased region" description="Polar residues" evidence="1">
    <location>
        <begin position="36"/>
        <end position="59"/>
    </location>
</feature>
<comment type="caution">
    <text evidence="2">The sequence shown here is derived from an EMBL/GenBank/DDBJ whole genome shotgun (WGS) entry which is preliminary data.</text>
</comment>
<feature type="region of interest" description="Disordered" evidence="1">
    <location>
        <begin position="1"/>
        <end position="60"/>
    </location>
</feature>
<keyword evidence="3" id="KW-1185">Reference proteome</keyword>
<feature type="compositionally biased region" description="Basic and acidic residues" evidence="1">
    <location>
        <begin position="22"/>
        <end position="35"/>
    </location>
</feature>
<name>A0A2G8KNP4_STIJA</name>
<gene>
    <name evidence="2" type="ORF">BSL78_13548</name>
</gene>
<sequence>MQDGSDMESRKRQRTCVRVAKKKDNNKQKDSKDGDASSSVTKQDGENSISTEGASTMTVTPVLGETCTVLQSEKENSLAVQITKEGGKTSEIGDVKNVDSDSGKIEVMSQLADTGQTSGAGLTGDTLHQGIPACEKNLAVEMDSESVKEDEATRLITDNSKIVNGGPPRGTVVEESVQNENNESRTDELQVINIEDKVESKKFLQLERKLYQFPDRFPQSITVRMNHLQLPSLWTIHQNRKQLTN</sequence>
<evidence type="ECO:0000256" key="1">
    <source>
        <dbReference type="SAM" id="MobiDB-lite"/>
    </source>
</evidence>
<evidence type="ECO:0000313" key="3">
    <source>
        <dbReference type="Proteomes" id="UP000230750"/>
    </source>
</evidence>
<dbReference type="AlphaFoldDB" id="A0A2G8KNP4"/>